<evidence type="ECO:0000256" key="1">
    <source>
        <dbReference type="ARBA" id="ARBA00006512"/>
    </source>
</evidence>
<dbReference type="OrthoDB" id="9816422at2"/>
<dbReference type="Pfam" id="PF03135">
    <property type="entry name" value="CagE_TrbE_VirB"/>
    <property type="match status" value="1"/>
</dbReference>
<feature type="domain" description="CagE TrbE VirB component of type IV transporter system central" evidence="4">
    <location>
        <begin position="177"/>
        <end position="380"/>
    </location>
</feature>
<geneLocation type="plasmid" evidence="5 7">
    <name>pTHI</name>
</geneLocation>
<dbReference type="EMBL" id="FP475957">
    <property type="protein sequence ID" value="CAZ90451.1"/>
    <property type="molecule type" value="Genomic_DNA"/>
</dbReference>
<reference key="3">
    <citation type="journal article" date="2010" name="PLoS Genet.">
        <title>Structure, function, and evolution of the Thiomonas spp. genome.</title>
        <authorList>
            <person name="Arsene-Ploetze F."/>
            <person name="Koechler S."/>
            <person name="Marchal M."/>
            <person name="Coppee J.-.Y."/>
            <person name="Chandler M."/>
            <person name="Bonnefoy V."/>
            <person name="Brochier-Armanet C."/>
            <person name="Barakat M."/>
            <person name="Barbe V."/>
            <person name="Battaglia-Brunet F."/>
            <person name="Bruneel O."/>
            <person name="Bryan C.G."/>
            <person name="Cleiss-Arnold J."/>
            <person name="Cruveiller S."/>
            <person name="Erhardt M."/>
            <person name="Heinrich-Salmeron A."/>
            <person name="Hommais F."/>
            <person name="Joulian C."/>
            <person name="Krin E."/>
            <person name="Lieutaud A."/>
            <person name="Lievremont D."/>
            <person name="Michel C."/>
            <person name="Muller D."/>
            <person name="Ortet P."/>
            <person name="Proux C."/>
            <person name="Siguier P."/>
            <person name="Roche D."/>
            <person name="Rouy Z."/>
            <person name="Salvignol G."/>
            <person name="Slyemi D."/>
            <person name="Talla E."/>
            <person name="Weiss S."/>
            <person name="Weissenbach J."/>
            <person name="Medigue C."/>
            <person name="Bertin P.N."/>
        </authorList>
    </citation>
    <scope>NUCLEOTIDE SEQUENCE</scope>
    <source>
        <strain>3As</strain>
    </source>
</reference>
<comment type="similarity">
    <text evidence="1">Belongs to the TrbE/VirB4 family.</text>
</comment>
<evidence type="ECO:0000256" key="3">
    <source>
        <dbReference type="ARBA" id="ARBA00022840"/>
    </source>
</evidence>
<dbReference type="InterPro" id="IPR018145">
    <property type="entry name" value="CagE_TrbE_VirB_cntrl_dom"/>
</dbReference>
<organism evidence="5 7">
    <name type="scientific">Thiomonas arsenitoxydans (strain DSM 22701 / CIP 110005 / 3As)</name>
    <dbReference type="NCBI Taxonomy" id="426114"/>
    <lineage>
        <taxon>Bacteria</taxon>
        <taxon>Pseudomonadati</taxon>
        <taxon>Pseudomonadota</taxon>
        <taxon>Betaproteobacteria</taxon>
        <taxon>Burkholderiales</taxon>
        <taxon>Thiomonas</taxon>
    </lineage>
</organism>
<dbReference type="InterPro" id="IPR004346">
    <property type="entry name" value="CagE_TrbE_VirB"/>
</dbReference>
<dbReference type="Proteomes" id="UP000078599">
    <property type="component" value="Unassembled WGS sequence"/>
</dbReference>
<dbReference type="PANTHER" id="PTHR30121:SF12">
    <property type="entry name" value="TYPE IV SECRETION SYSTEM PROTEIN CAGE"/>
    <property type="match status" value="1"/>
</dbReference>
<dbReference type="KEGG" id="thi:THI_p0055"/>
<dbReference type="InterPro" id="IPR051162">
    <property type="entry name" value="T4SS_component"/>
</dbReference>
<dbReference type="PANTHER" id="PTHR30121">
    <property type="entry name" value="UNCHARACTERIZED PROTEIN YJGR-RELATED"/>
    <property type="match status" value="1"/>
</dbReference>
<dbReference type="Proteomes" id="UP000002372">
    <property type="component" value="Plasmid pTHI"/>
</dbReference>
<proteinExistence type="inferred from homology"/>
<keyword evidence="2" id="KW-0547">Nucleotide-binding</keyword>
<evidence type="ECO:0000313" key="8">
    <source>
        <dbReference type="Proteomes" id="UP000078599"/>
    </source>
</evidence>
<dbReference type="EMBL" id="CTRI01000013">
    <property type="protein sequence ID" value="CQR32596.1"/>
    <property type="molecule type" value="Genomic_DNA"/>
</dbReference>
<evidence type="ECO:0000313" key="6">
    <source>
        <dbReference type="EMBL" id="CQR32596.1"/>
    </source>
</evidence>
<reference evidence="5" key="4">
    <citation type="submission" date="2010-07" db="EMBL/GenBank/DDBJ databases">
        <authorList>
            <person name="Genoscope - CEA"/>
        </authorList>
    </citation>
    <scope>NUCLEOTIDE SEQUENCE</scope>
    <source>
        <strain evidence="5">3As</strain>
        <plasmid evidence="5">pTHI</plasmid>
    </source>
</reference>
<dbReference type="NCBIfam" id="TIGR00929">
    <property type="entry name" value="VirB4_CagE"/>
    <property type="match status" value="1"/>
</dbReference>
<gene>
    <name evidence="5" type="primary">virB4</name>
    <name evidence="6" type="synonym">virB</name>
    <name evidence="5" type="ordered locus">THI_p0055</name>
    <name evidence="6" type="ORF">THICB1_200008</name>
</gene>
<evidence type="ECO:0000259" key="4">
    <source>
        <dbReference type="Pfam" id="PF03135"/>
    </source>
</evidence>
<sequence>MSTTATLIEKTKSESELAGFIPYRTQLTPAIVRLQSGEYCFTFKMAGAAHESADTSTINGWHRQFAQLLRNIADTHIAVWTHTVRIKYNAYPDGEPTNGFGIDLNAKYRQRFQQDEKFVNELYITVLFKPQRLDAKGLFDGLMRKPRTDAEIKDDLGTVEELIRTVGTSLYNYGPELLKVYEKNGVLFSEQLEFYAYLFDGEHHPFPVPRADINEVFGITRPLFGAGGLIALKGPIKTQMAAAITIREYPRPTAPGLLNELLGMPFELVLSQSFTFIEKQTAVQRMSRQHGRMVNAGDLAQSQVDEIGDALDQLMSNAFVMGTHSLTLLVKSPTRKGVDTAVALAGTALADVGMKWAREDIATPAAYFSQLPGNYKYRPRLADITSLNFAGFASNHNFPIGRIKGAQWGDAVMAFKTTSGAPYYFNFHAVDPTQAVADPNHREPANTVVMGKTGTGKTVLAGMLLAMVSKFNVPGKRFTAVVFDKDLGMSVATRAMGGRYYPIKRGEPSGFNPFQLPATQATQMFLEKLVKVLVRSEAHPFTTVQESEISNAIRGVMSAPKPLRRLGAMMEFLDPTDPNGIRPRLQRWCGTGTLAWLFDNDEDTIDVDNTPIIGFDVTEFLDEPEIRTPTILYLFHRIESLIDGRRIPIFIDEFPKVLGDEAFRDLIENKLVTIRKQDGFLVMFSQSPEQLMRSPIAYALVGQTSTKIFLPNPQADRKSYIEDFKLSEKEYSLIKNLGEKSRQFLIKQGDGSVVAEMNLAGMHDEIAVLSGNTETSHLVERLVKEHGNNPEIWLPEFHRIRQGV</sequence>
<keyword evidence="8" id="KW-1185">Reference proteome</keyword>
<dbReference type="Gene3D" id="3.40.50.300">
    <property type="entry name" value="P-loop containing nucleotide triphosphate hydrolases"/>
    <property type="match status" value="1"/>
</dbReference>
<dbReference type="AlphaFoldDB" id="D6CVW2"/>
<name>D6CVW2_THIA3</name>
<protein>
    <submittedName>
        <fullName evidence="5">Type IV secretory pathway, VirB4 component</fullName>
    </submittedName>
</protein>
<reference evidence="7" key="2">
    <citation type="journal article" date="2010" name="PLoS Genet.">
        <title>Structure, function, and evolution of the Thiomonas spp. genome.</title>
        <authorList>
            <person name="Arsene-Ploetze F."/>
            <person name="Koechler S."/>
            <person name="Marchal M."/>
            <person name="Coppee J.Y."/>
            <person name="Chandler M."/>
            <person name="Bonnefoy V."/>
            <person name="Brochier-Armanet C."/>
            <person name="Barakat M."/>
            <person name="Barbe V."/>
            <person name="Battaglia-Brunet F."/>
            <person name="Bruneel O."/>
            <person name="Bryan C.G."/>
            <person name="Cleiss-Arnold J."/>
            <person name="Cruveiller S."/>
            <person name="Erhardt M."/>
            <person name="Heinrich-Salmeron A."/>
            <person name="Hommais F."/>
            <person name="Joulian C."/>
            <person name="Krin E."/>
            <person name="Lieutaud A."/>
            <person name="Lievremont D."/>
            <person name="Michel C."/>
            <person name="Muller D."/>
            <person name="Ortet P."/>
            <person name="Proux C."/>
            <person name="Siguier P."/>
            <person name="Roche D."/>
            <person name="Rouy Z."/>
            <person name="Salvignol G."/>
            <person name="Slyemi D."/>
            <person name="Talla E."/>
            <person name="Weiss S."/>
            <person name="Weissenbach J."/>
            <person name="Medigue C."/>
            <person name="Bertin P.N."/>
        </authorList>
    </citation>
    <scope>NUCLEOTIDE SEQUENCE [LARGE SCALE GENOMIC DNA]</scope>
    <source>
        <strain evidence="7">DSM 22701 / CIP 110005 / 3As</strain>
    </source>
</reference>
<evidence type="ECO:0000256" key="2">
    <source>
        <dbReference type="ARBA" id="ARBA00022741"/>
    </source>
</evidence>
<dbReference type="SUPFAM" id="SSF52540">
    <property type="entry name" value="P-loop containing nucleoside triphosphate hydrolases"/>
    <property type="match status" value="1"/>
</dbReference>
<evidence type="ECO:0000313" key="5">
    <source>
        <dbReference type="EMBL" id="CAZ90451.1"/>
    </source>
</evidence>
<keyword evidence="5" id="KW-0614">Plasmid</keyword>
<accession>D6CVW2</accession>
<reference evidence="6 8" key="5">
    <citation type="submission" date="2015-03" db="EMBL/GenBank/DDBJ databases">
        <authorList>
            <person name="Regsiter A."/>
            <person name="william w."/>
        </authorList>
    </citation>
    <scope>NUCLEOTIDE SEQUENCE [LARGE SCALE GENOMIC DNA]</scope>
    <source>
        <strain evidence="6 8">CB1</strain>
    </source>
</reference>
<dbReference type="RefSeq" id="WP_020909918.1">
    <property type="nucleotide sequence ID" value="NC_014144.1"/>
</dbReference>
<dbReference type="InterPro" id="IPR027417">
    <property type="entry name" value="P-loop_NTPase"/>
</dbReference>
<dbReference type="GO" id="GO:0005524">
    <property type="term" value="F:ATP binding"/>
    <property type="evidence" value="ECO:0007669"/>
    <property type="project" value="UniProtKB-KW"/>
</dbReference>
<reference key="1">
    <citation type="submission" date="2009-07" db="EMBL/GenBank/DDBJ databases">
        <authorList>
            <person name="Genoscope - CEA"/>
        </authorList>
    </citation>
    <scope>NUCLEOTIDE SEQUENCE</scope>
    <source>
        <strain>3As</strain>
    </source>
</reference>
<evidence type="ECO:0000313" key="7">
    <source>
        <dbReference type="Proteomes" id="UP000002372"/>
    </source>
</evidence>
<keyword evidence="3" id="KW-0067">ATP-binding</keyword>
<dbReference type="HOGENOM" id="CLU_008341_3_0_4"/>